<dbReference type="PANTHER" id="PTHR30314">
    <property type="entry name" value="CELL DIVISION PROTEIN FTSZ-RELATED"/>
    <property type="match status" value="1"/>
</dbReference>
<dbReference type="HAMAP" id="MF_00909">
    <property type="entry name" value="FtsZ"/>
    <property type="match status" value="1"/>
</dbReference>
<reference evidence="10" key="1">
    <citation type="journal article" date="2020" name="Int. J. Syst. Evol. Microbiol.">
        <title>Aquipluma nitroreducens gen. nov. sp. nov., a novel facultatively anaerobic bacterium isolated from a freshwater lake.</title>
        <authorList>
            <person name="Watanabe M."/>
            <person name="Kojima H."/>
            <person name="Fukui M."/>
        </authorList>
    </citation>
    <scope>NUCLEOTIDE SEQUENCE</scope>
    <source>
        <strain evidence="10">MeG22</strain>
    </source>
</reference>
<dbReference type="SMART" id="SM00864">
    <property type="entry name" value="Tubulin"/>
    <property type="match status" value="1"/>
</dbReference>
<dbReference type="SUPFAM" id="SSF55307">
    <property type="entry name" value="Tubulin C-terminal domain-like"/>
    <property type="match status" value="1"/>
</dbReference>
<dbReference type="Proteomes" id="UP001193389">
    <property type="component" value="Chromosome"/>
</dbReference>
<dbReference type="PRINTS" id="PR00423">
    <property type="entry name" value="CELLDVISFTSZ"/>
</dbReference>
<dbReference type="Gene3D" id="3.40.50.1440">
    <property type="entry name" value="Tubulin/FtsZ, GTPase domain"/>
    <property type="match status" value="1"/>
</dbReference>
<organism evidence="10 11">
    <name type="scientific">Aquipluma nitroreducens</name>
    <dbReference type="NCBI Taxonomy" id="2010828"/>
    <lineage>
        <taxon>Bacteria</taxon>
        <taxon>Pseudomonadati</taxon>
        <taxon>Bacteroidota</taxon>
        <taxon>Bacteroidia</taxon>
        <taxon>Marinilabiliales</taxon>
        <taxon>Prolixibacteraceae</taxon>
        <taxon>Aquipluma</taxon>
    </lineage>
</organism>
<comment type="subunit">
    <text evidence="4">Homodimer. Polymerizes to form a dynamic ring structure in a strictly GTP-dependent manner. Interacts directly with several other division proteins.</text>
</comment>
<protein>
    <recommendedName>
        <fullName evidence="4 5">Cell division protein FtsZ</fullName>
    </recommendedName>
</protein>
<evidence type="ECO:0000256" key="3">
    <source>
        <dbReference type="ARBA" id="ARBA00023134"/>
    </source>
</evidence>
<dbReference type="InterPro" id="IPR037103">
    <property type="entry name" value="Tubulin/FtsZ-like_C"/>
</dbReference>
<dbReference type="GO" id="GO:0005737">
    <property type="term" value="C:cytoplasm"/>
    <property type="evidence" value="ECO:0007669"/>
    <property type="project" value="UniProtKB-SubCell"/>
</dbReference>
<feature type="binding site" evidence="4">
    <location>
        <position position="145"/>
    </location>
    <ligand>
        <name>GTP</name>
        <dbReference type="ChEBI" id="CHEBI:37565"/>
    </ligand>
</feature>
<feature type="compositionally biased region" description="Basic residues" evidence="7">
    <location>
        <begin position="377"/>
        <end position="386"/>
    </location>
</feature>
<feature type="binding site" evidence="4">
    <location>
        <begin position="26"/>
        <end position="30"/>
    </location>
    <ligand>
        <name>GTP</name>
        <dbReference type="ChEBI" id="CHEBI:37565"/>
    </ligand>
</feature>
<evidence type="ECO:0000259" key="9">
    <source>
        <dbReference type="SMART" id="SM00865"/>
    </source>
</evidence>
<feature type="binding site" evidence="4">
    <location>
        <begin position="114"/>
        <end position="116"/>
    </location>
    <ligand>
        <name>GTP</name>
        <dbReference type="ChEBI" id="CHEBI:37565"/>
    </ligand>
</feature>
<evidence type="ECO:0000256" key="2">
    <source>
        <dbReference type="ARBA" id="ARBA00022741"/>
    </source>
</evidence>
<sequence length="427" mass="46374">MIIDELFNFGLERANSSIIKVIGVGGGGCNAVKNMFEEGIEGVNFMVCNTDAQAMQNNPVPVRIQLGVTLTGGRGAGNLPEQGEQAAIENLDDIREMLEGTTKMVFITAGMGGGTGTGAAPVIARLARELEILTIAVVTIPSRSEGKRRFDQALEGVEKLKEHVDSMLVISNEKLHKIYGNLPASQAFKKADNIITTAVKGVAEIITLHGNINIDFADVSTVMAGSEVFIMGTGLAEGPNRAMNAVRQALESPLLDSSSIRGTKDILLNIISGTEEITMSEIGEIIDYLQDEAGQDATIIWGNGTDPKLGDQISVTIIATGFDINPNRLFQPPVEMVELLNEESGFEINLEDDNLFLKNEPVEPKEEPVRAQAYTAKPKKKTRKEKKQLADDPESANVDGWFFRQFTKFFDDKDNSDTPVSEENTNQ</sequence>
<evidence type="ECO:0000256" key="1">
    <source>
        <dbReference type="ARBA" id="ARBA00009690"/>
    </source>
</evidence>
<proteinExistence type="inferred from homology"/>
<dbReference type="InterPro" id="IPR003008">
    <property type="entry name" value="Tubulin_FtsZ_GTPase"/>
</dbReference>
<comment type="similarity">
    <text evidence="1 4 6">Belongs to the FtsZ family.</text>
</comment>
<keyword evidence="2 4" id="KW-0547">Nucleotide-binding</keyword>
<feature type="binding site" evidence="4">
    <location>
        <position position="192"/>
    </location>
    <ligand>
        <name>GTP</name>
        <dbReference type="ChEBI" id="CHEBI:37565"/>
    </ligand>
</feature>
<dbReference type="InterPro" id="IPR045061">
    <property type="entry name" value="FtsZ/CetZ"/>
</dbReference>
<comment type="subcellular location">
    <subcellularLocation>
        <location evidence="4">Cytoplasm</location>
    </subcellularLocation>
    <text evidence="4">Assembles at midcell at the inner surface of the cytoplasmic membrane.</text>
</comment>
<dbReference type="SMART" id="SM00865">
    <property type="entry name" value="Tubulin_C"/>
    <property type="match status" value="1"/>
</dbReference>
<dbReference type="NCBIfam" id="TIGR00065">
    <property type="entry name" value="ftsZ"/>
    <property type="match status" value="1"/>
</dbReference>
<dbReference type="EMBL" id="AP018694">
    <property type="protein sequence ID" value="BBE18873.1"/>
    <property type="molecule type" value="Genomic_DNA"/>
</dbReference>
<dbReference type="Pfam" id="PF00091">
    <property type="entry name" value="Tubulin"/>
    <property type="match status" value="1"/>
</dbReference>
<comment type="function">
    <text evidence="4 6">Essential cell division protein that forms a contractile ring structure (Z ring) at the future cell division site. The regulation of the ring assembly controls the timing and the location of cell division. One of the functions of the FtsZ ring is to recruit other cell division proteins to the septum to produce a new cell wall between the dividing cells. Binds GTP and shows GTPase activity.</text>
</comment>
<dbReference type="GO" id="GO:0005525">
    <property type="term" value="F:GTP binding"/>
    <property type="evidence" value="ECO:0007669"/>
    <property type="project" value="UniProtKB-UniRule"/>
</dbReference>
<keyword evidence="11" id="KW-1185">Reference proteome</keyword>
<evidence type="ECO:0000313" key="10">
    <source>
        <dbReference type="EMBL" id="BBE18873.1"/>
    </source>
</evidence>
<dbReference type="GO" id="GO:0032153">
    <property type="term" value="C:cell division site"/>
    <property type="evidence" value="ECO:0007669"/>
    <property type="project" value="UniProtKB-UniRule"/>
</dbReference>
<dbReference type="FunFam" id="3.40.50.1440:FF:000001">
    <property type="entry name" value="Cell division protein FtsZ"/>
    <property type="match status" value="1"/>
</dbReference>
<feature type="binding site" evidence="4">
    <location>
        <position position="149"/>
    </location>
    <ligand>
        <name>GTP</name>
        <dbReference type="ChEBI" id="CHEBI:37565"/>
    </ligand>
</feature>
<dbReference type="InterPro" id="IPR024757">
    <property type="entry name" value="FtsZ_C"/>
</dbReference>
<dbReference type="GO" id="GO:0000917">
    <property type="term" value="P:division septum assembly"/>
    <property type="evidence" value="ECO:0007669"/>
    <property type="project" value="UniProtKB-KW"/>
</dbReference>
<feature type="domain" description="Tubulin/FtsZ GTPase" evidence="8">
    <location>
        <begin position="18"/>
        <end position="210"/>
    </location>
</feature>
<feature type="region of interest" description="Disordered" evidence="7">
    <location>
        <begin position="360"/>
        <end position="394"/>
    </location>
</feature>
<keyword evidence="4 6" id="KW-0131">Cell cycle</keyword>
<dbReference type="InterPro" id="IPR036525">
    <property type="entry name" value="Tubulin/FtsZ_GTPase_sf"/>
</dbReference>
<keyword evidence="4 6" id="KW-0717">Septation</keyword>
<feature type="domain" description="Tubulin/FtsZ 2-layer sandwich" evidence="9">
    <location>
        <begin position="212"/>
        <end position="331"/>
    </location>
</feature>
<dbReference type="InterPro" id="IPR018316">
    <property type="entry name" value="Tubulin/FtsZ_2-layer-sand-dom"/>
</dbReference>
<evidence type="ECO:0000256" key="4">
    <source>
        <dbReference type="HAMAP-Rule" id="MF_00909"/>
    </source>
</evidence>
<evidence type="ECO:0000256" key="5">
    <source>
        <dbReference type="NCBIfam" id="TIGR00065"/>
    </source>
</evidence>
<dbReference type="AlphaFoldDB" id="A0A5K7SBB6"/>
<dbReference type="InterPro" id="IPR020805">
    <property type="entry name" value="Cell_div_FtsZ_CS"/>
</dbReference>
<accession>A0A5K7SBB6</accession>
<dbReference type="InterPro" id="IPR008280">
    <property type="entry name" value="Tub_FtsZ_C"/>
</dbReference>
<name>A0A5K7SBB6_9BACT</name>
<keyword evidence="4" id="KW-0963">Cytoplasm</keyword>
<keyword evidence="3 4" id="KW-0342">GTP-binding</keyword>
<dbReference type="GO" id="GO:0051258">
    <property type="term" value="P:protein polymerization"/>
    <property type="evidence" value="ECO:0007669"/>
    <property type="project" value="UniProtKB-UniRule"/>
</dbReference>
<dbReference type="GO" id="GO:0043093">
    <property type="term" value="P:FtsZ-dependent cytokinesis"/>
    <property type="evidence" value="ECO:0007669"/>
    <property type="project" value="UniProtKB-UniRule"/>
</dbReference>
<feature type="compositionally biased region" description="Basic and acidic residues" evidence="7">
    <location>
        <begin position="360"/>
        <end position="369"/>
    </location>
</feature>
<keyword evidence="4 6" id="KW-0132">Cell division</keyword>
<evidence type="ECO:0000256" key="6">
    <source>
        <dbReference type="RuleBase" id="RU000631"/>
    </source>
</evidence>
<dbReference type="GO" id="GO:0003924">
    <property type="term" value="F:GTPase activity"/>
    <property type="evidence" value="ECO:0007669"/>
    <property type="project" value="UniProtKB-UniRule"/>
</dbReference>
<dbReference type="Pfam" id="PF12327">
    <property type="entry name" value="FtsZ_C"/>
    <property type="match status" value="1"/>
</dbReference>
<dbReference type="SUPFAM" id="SSF52490">
    <property type="entry name" value="Tubulin nucleotide-binding domain-like"/>
    <property type="match status" value="1"/>
</dbReference>
<dbReference type="CDD" id="cd02201">
    <property type="entry name" value="FtsZ_type1"/>
    <property type="match status" value="1"/>
</dbReference>
<evidence type="ECO:0000313" key="11">
    <source>
        <dbReference type="Proteomes" id="UP001193389"/>
    </source>
</evidence>
<dbReference type="KEGG" id="anf:AQPE_3043"/>
<dbReference type="RefSeq" id="WP_318347169.1">
    <property type="nucleotide sequence ID" value="NZ_AP018694.1"/>
</dbReference>
<evidence type="ECO:0000256" key="7">
    <source>
        <dbReference type="SAM" id="MobiDB-lite"/>
    </source>
</evidence>
<dbReference type="PROSITE" id="PS01135">
    <property type="entry name" value="FTSZ_2"/>
    <property type="match status" value="1"/>
</dbReference>
<dbReference type="Gene3D" id="3.30.1330.20">
    <property type="entry name" value="Tubulin/FtsZ, C-terminal domain"/>
    <property type="match status" value="1"/>
</dbReference>
<evidence type="ECO:0000259" key="8">
    <source>
        <dbReference type="SMART" id="SM00864"/>
    </source>
</evidence>
<gene>
    <name evidence="4" type="primary">ftsZ</name>
    <name evidence="10" type="ORF">AQPE_3043</name>
</gene>
<dbReference type="PANTHER" id="PTHR30314:SF3">
    <property type="entry name" value="MITOCHONDRIAL DIVISION PROTEIN FSZA"/>
    <property type="match status" value="1"/>
</dbReference>
<dbReference type="InterPro" id="IPR000158">
    <property type="entry name" value="Cell_div_FtsZ"/>
</dbReference>